<keyword evidence="2" id="KW-1185">Reference proteome</keyword>
<comment type="caution">
    <text evidence="1">The sequence shown here is derived from an EMBL/GenBank/DDBJ whole genome shotgun (WGS) entry which is preliminary data.</text>
</comment>
<proteinExistence type="predicted"/>
<gene>
    <name evidence="1" type="ORF">RWE15_10265</name>
</gene>
<dbReference type="RefSeq" id="WP_390354176.1">
    <property type="nucleotide sequence ID" value="NZ_JBHUIZ010000005.1"/>
</dbReference>
<dbReference type="Proteomes" id="UP001281447">
    <property type="component" value="Unassembled WGS sequence"/>
</dbReference>
<dbReference type="EMBL" id="JAWDIP010000003">
    <property type="protein sequence ID" value="MDY0394766.1"/>
    <property type="molecule type" value="Genomic_DNA"/>
</dbReference>
<protein>
    <submittedName>
        <fullName evidence="1">Uncharacterized protein</fullName>
    </submittedName>
</protein>
<sequence length="49" mass="5686">MIKTLYKRIEGQTLVIVGELSNQEIKDLKQAGYRFEEPNVNKHGIRVEV</sequence>
<evidence type="ECO:0000313" key="1">
    <source>
        <dbReference type="EMBL" id="MDY0394766.1"/>
    </source>
</evidence>
<name>A0ABU5C7A6_9BACI</name>
<evidence type="ECO:0000313" key="2">
    <source>
        <dbReference type="Proteomes" id="UP001281447"/>
    </source>
</evidence>
<accession>A0ABU5C7A6</accession>
<organism evidence="1 2">
    <name type="scientific">Tigheibacillus halophilus</name>
    <dbReference type="NCBI Taxonomy" id="361280"/>
    <lineage>
        <taxon>Bacteria</taxon>
        <taxon>Bacillati</taxon>
        <taxon>Bacillota</taxon>
        <taxon>Bacilli</taxon>
        <taxon>Bacillales</taxon>
        <taxon>Bacillaceae</taxon>
        <taxon>Tigheibacillus</taxon>
    </lineage>
</organism>
<reference evidence="1 2" key="1">
    <citation type="submission" date="2023-10" db="EMBL/GenBank/DDBJ databases">
        <title>Virgibacillus halophilus 5B73C genome.</title>
        <authorList>
            <person name="Miliotis G."/>
            <person name="Sengupta P."/>
            <person name="Hameed A."/>
            <person name="Chuvochina M."/>
            <person name="Mcdonagh F."/>
            <person name="Simpson A.C."/>
            <person name="Singh N.K."/>
            <person name="Rekha P.D."/>
            <person name="Raman K."/>
            <person name="Hugenholtz P."/>
            <person name="Venkateswaran K."/>
        </authorList>
    </citation>
    <scope>NUCLEOTIDE SEQUENCE [LARGE SCALE GENOMIC DNA]</scope>
    <source>
        <strain evidence="1 2">5B73C</strain>
    </source>
</reference>